<dbReference type="Proteomes" id="UP000294621">
    <property type="component" value="Unassembled WGS sequence"/>
</dbReference>
<sequence length="488" mass="50427">MTSTATRPGASSAFGWSVLNTVLSRLGTLGIGIALARVLGPESFGTFAVALVALMAVLSFNELGVSLAIVRWPGDPARIVPTVNTISVVSSGIFCALAILAAPMFTEAVGDSGATDVIRILTVSVFINGIVASPAALLQRNFQEKKRLGIDQVNVWVGAVLSLVLALTGMGAMALAVGRVTGSLISAAMFLKASPLPYRFGLDRKLVGPLLRFGLPLAGTSIIFFAVGYADQLVTGSVLGTTALGFYLLAFNLANLPISIIAQPLRRVAPASFSAVQHDPARLNDALMSIVSVLGCTLLPTVAFLAVCGEPLVSLVYGQPWLPAVAALSPLFVASVCKVFCDLAYDYLVVLGKSGAVLVVQFVGLVALIPLLLAGGAWFGLAGVAAAQAAITGFVILPLYLWRLSKSCVKVVSLFEVMLLPLTAAIATGALAWTADSLIPGDLAVLAVGGAIALIMTAGLLVNQGARIKEIRSIRQPVASPQRSNHAS</sequence>
<feature type="transmembrane region" description="Helical" evidence="7">
    <location>
        <begin position="378"/>
        <end position="402"/>
    </location>
</feature>
<dbReference type="PANTHER" id="PTHR30250">
    <property type="entry name" value="PST FAMILY PREDICTED COLANIC ACID TRANSPORTER"/>
    <property type="match status" value="1"/>
</dbReference>
<dbReference type="GO" id="GO:0005886">
    <property type="term" value="C:plasma membrane"/>
    <property type="evidence" value="ECO:0007669"/>
    <property type="project" value="UniProtKB-SubCell"/>
</dbReference>
<evidence type="ECO:0000256" key="1">
    <source>
        <dbReference type="ARBA" id="ARBA00004651"/>
    </source>
</evidence>
<keyword evidence="3" id="KW-1003">Cell membrane</keyword>
<keyword evidence="5 7" id="KW-1133">Transmembrane helix</keyword>
<dbReference type="OrthoDB" id="9770347at2"/>
<accession>A0A4R5XVJ7</accession>
<keyword evidence="4 7" id="KW-0812">Transmembrane</keyword>
<evidence type="ECO:0000256" key="2">
    <source>
        <dbReference type="ARBA" id="ARBA00007430"/>
    </source>
</evidence>
<proteinExistence type="inferred from homology"/>
<dbReference type="PANTHER" id="PTHR30250:SF10">
    <property type="entry name" value="LIPOPOLYSACCHARIDE BIOSYNTHESIS PROTEIN WZXC"/>
    <property type="match status" value="1"/>
</dbReference>
<feature type="transmembrane region" description="Helical" evidence="7">
    <location>
        <begin position="47"/>
        <end position="70"/>
    </location>
</feature>
<feature type="transmembrane region" description="Helical" evidence="7">
    <location>
        <begin position="12"/>
        <end position="35"/>
    </location>
</feature>
<feature type="transmembrane region" description="Helical" evidence="7">
    <location>
        <begin position="82"/>
        <end position="105"/>
    </location>
</feature>
<feature type="transmembrane region" description="Helical" evidence="7">
    <location>
        <begin position="117"/>
        <end position="138"/>
    </location>
</feature>
<dbReference type="RefSeq" id="WP_133350350.1">
    <property type="nucleotide sequence ID" value="NZ_SMZQ01000008.1"/>
</dbReference>
<feature type="transmembrane region" description="Helical" evidence="7">
    <location>
        <begin position="180"/>
        <end position="198"/>
    </location>
</feature>
<dbReference type="EMBL" id="SMZQ01000008">
    <property type="protein sequence ID" value="TDL35831.1"/>
    <property type="molecule type" value="Genomic_DNA"/>
</dbReference>
<feature type="transmembrane region" description="Helical" evidence="7">
    <location>
        <begin position="210"/>
        <end position="230"/>
    </location>
</feature>
<gene>
    <name evidence="8" type="ORF">E2R57_14900</name>
</gene>
<feature type="transmembrane region" description="Helical" evidence="7">
    <location>
        <begin position="348"/>
        <end position="372"/>
    </location>
</feature>
<feature type="transmembrane region" description="Helical" evidence="7">
    <location>
        <begin position="286"/>
        <end position="309"/>
    </location>
</feature>
<dbReference type="AlphaFoldDB" id="A0A4R5XVJ7"/>
<feature type="transmembrane region" description="Helical" evidence="7">
    <location>
        <begin position="153"/>
        <end position="174"/>
    </location>
</feature>
<reference evidence="8 9" key="1">
    <citation type="submission" date="2019-03" db="EMBL/GenBank/DDBJ databases">
        <title>Genome Sequencing and Assembly of Various Microbes Isolated from Partially Reclaimed Soil and Acid Mine Drainage (AMD) Site.</title>
        <authorList>
            <person name="Steinbock B."/>
            <person name="Bechtold R."/>
            <person name="Sevigny J.L."/>
            <person name="Thomas D."/>
            <person name="Cuthill L.R."/>
            <person name="Aveiro Johannsen E.J."/>
            <person name="Thomas K."/>
            <person name="Ghosh A."/>
        </authorList>
    </citation>
    <scope>NUCLEOTIDE SEQUENCE [LARGE SCALE GENOMIC DNA]</scope>
    <source>
        <strain evidence="8 9">S-A1</strain>
    </source>
</reference>
<feature type="transmembrane region" description="Helical" evidence="7">
    <location>
        <begin position="441"/>
        <end position="462"/>
    </location>
</feature>
<evidence type="ECO:0000256" key="6">
    <source>
        <dbReference type="ARBA" id="ARBA00023136"/>
    </source>
</evidence>
<name>A0A4R5XVJ7_9MICC</name>
<comment type="caution">
    <text evidence="8">The sequence shown here is derived from an EMBL/GenBank/DDBJ whole genome shotgun (WGS) entry which is preliminary data.</text>
</comment>
<evidence type="ECO:0000313" key="9">
    <source>
        <dbReference type="Proteomes" id="UP000294621"/>
    </source>
</evidence>
<evidence type="ECO:0000313" key="8">
    <source>
        <dbReference type="EMBL" id="TDL35831.1"/>
    </source>
</evidence>
<feature type="transmembrane region" description="Helical" evidence="7">
    <location>
        <begin position="414"/>
        <end position="435"/>
    </location>
</feature>
<evidence type="ECO:0000256" key="5">
    <source>
        <dbReference type="ARBA" id="ARBA00022989"/>
    </source>
</evidence>
<dbReference type="Pfam" id="PF13440">
    <property type="entry name" value="Polysacc_synt_3"/>
    <property type="match status" value="1"/>
</dbReference>
<dbReference type="InterPro" id="IPR050833">
    <property type="entry name" value="Poly_Biosynth_Transport"/>
</dbReference>
<keyword evidence="6 7" id="KW-0472">Membrane</keyword>
<comment type="subcellular location">
    <subcellularLocation>
        <location evidence="1">Cell membrane</location>
        <topology evidence="1">Multi-pass membrane protein</topology>
    </subcellularLocation>
</comment>
<evidence type="ECO:0000256" key="4">
    <source>
        <dbReference type="ARBA" id="ARBA00022692"/>
    </source>
</evidence>
<feature type="transmembrane region" description="Helical" evidence="7">
    <location>
        <begin position="242"/>
        <end position="265"/>
    </location>
</feature>
<protein>
    <submittedName>
        <fullName evidence="8">Polysaccharide biosynthesis protein</fullName>
    </submittedName>
</protein>
<evidence type="ECO:0000256" key="3">
    <source>
        <dbReference type="ARBA" id="ARBA00022475"/>
    </source>
</evidence>
<feature type="transmembrane region" description="Helical" evidence="7">
    <location>
        <begin position="321"/>
        <end position="341"/>
    </location>
</feature>
<organism evidence="8 9">
    <name type="scientific">Arthrobacter nitrophenolicus</name>
    <dbReference type="NCBI Taxonomy" id="683150"/>
    <lineage>
        <taxon>Bacteria</taxon>
        <taxon>Bacillati</taxon>
        <taxon>Actinomycetota</taxon>
        <taxon>Actinomycetes</taxon>
        <taxon>Micrococcales</taxon>
        <taxon>Micrococcaceae</taxon>
        <taxon>Arthrobacter</taxon>
    </lineage>
</organism>
<comment type="similarity">
    <text evidence="2">Belongs to the polysaccharide synthase family.</text>
</comment>
<evidence type="ECO:0000256" key="7">
    <source>
        <dbReference type="SAM" id="Phobius"/>
    </source>
</evidence>